<dbReference type="Proteomes" id="UP001211065">
    <property type="component" value="Unassembled WGS sequence"/>
</dbReference>
<name>A0AAD5XX97_9FUNG</name>
<proteinExistence type="predicted"/>
<gene>
    <name evidence="1" type="ORF">HK099_000933</name>
</gene>
<evidence type="ECO:0000313" key="1">
    <source>
        <dbReference type="EMBL" id="KAJ3223583.1"/>
    </source>
</evidence>
<organism evidence="1 2">
    <name type="scientific">Clydaea vesicula</name>
    <dbReference type="NCBI Taxonomy" id="447962"/>
    <lineage>
        <taxon>Eukaryota</taxon>
        <taxon>Fungi</taxon>
        <taxon>Fungi incertae sedis</taxon>
        <taxon>Chytridiomycota</taxon>
        <taxon>Chytridiomycota incertae sedis</taxon>
        <taxon>Chytridiomycetes</taxon>
        <taxon>Lobulomycetales</taxon>
        <taxon>Lobulomycetaceae</taxon>
        <taxon>Clydaea</taxon>
    </lineage>
</organism>
<sequence length="204" mass="23747">MGKNAETFQCEQLNCSEPYFDKCVTYKQDYYFRHLDCVTCGKNPVDPLPIAPCIEKSETAVHPLKMCRKGTAETERALQLHYESSRKLDALISITRNRKRTFDKVIINENATFHKSSKSAEQTKLDHTWKAVPASQQMVIYLKVAEYFIAVDDVLSKSMFWALYSQYKPPPWFMLTNQLSPAIFNEEWLAKRRVDKIEVCNDIF</sequence>
<keyword evidence="2" id="KW-1185">Reference proteome</keyword>
<dbReference type="AlphaFoldDB" id="A0AAD5XX97"/>
<evidence type="ECO:0000313" key="2">
    <source>
        <dbReference type="Proteomes" id="UP001211065"/>
    </source>
</evidence>
<reference evidence="1" key="1">
    <citation type="submission" date="2020-05" db="EMBL/GenBank/DDBJ databases">
        <title>Phylogenomic resolution of chytrid fungi.</title>
        <authorList>
            <person name="Stajich J.E."/>
            <person name="Amses K."/>
            <person name="Simmons R."/>
            <person name="Seto K."/>
            <person name="Myers J."/>
            <person name="Bonds A."/>
            <person name="Quandt C.A."/>
            <person name="Barry K."/>
            <person name="Liu P."/>
            <person name="Grigoriev I."/>
            <person name="Longcore J.E."/>
            <person name="James T.Y."/>
        </authorList>
    </citation>
    <scope>NUCLEOTIDE SEQUENCE</scope>
    <source>
        <strain evidence="1">JEL0476</strain>
    </source>
</reference>
<accession>A0AAD5XX97</accession>
<dbReference type="EMBL" id="JADGJW010000124">
    <property type="protein sequence ID" value="KAJ3223583.1"/>
    <property type="molecule type" value="Genomic_DNA"/>
</dbReference>
<comment type="caution">
    <text evidence="1">The sequence shown here is derived from an EMBL/GenBank/DDBJ whole genome shotgun (WGS) entry which is preliminary data.</text>
</comment>
<protein>
    <submittedName>
        <fullName evidence="1">Uncharacterized protein</fullName>
    </submittedName>
</protein>